<dbReference type="AlphaFoldDB" id="R5XNV6"/>
<protein>
    <submittedName>
        <fullName evidence="2">Uncharacterized protein</fullName>
    </submittedName>
</protein>
<sequence length="114" mass="13561">MLDNLESSIKNAVDASLLKTENLRKPLDIEKLTPILKIVCSSRARFYLRYEELKRQLEQNNVNEVQRLAEILKIEGIRIFNEVTNNALEKHKVNEIIEYMLKEHYFKEMKEINI</sequence>
<comment type="caution">
    <text evidence="2">The sequence shown here is derived from an EMBL/GenBank/DDBJ whole genome shotgun (WGS) entry which is preliminary data.</text>
</comment>
<keyword evidence="1" id="KW-0175">Coiled coil</keyword>
<dbReference type="Proteomes" id="UP000017980">
    <property type="component" value="Unassembled WGS sequence"/>
</dbReference>
<dbReference type="EMBL" id="CBBD010000040">
    <property type="protein sequence ID" value="CDA10481.1"/>
    <property type="molecule type" value="Genomic_DNA"/>
</dbReference>
<name>R5XNV6_9FIRM</name>
<evidence type="ECO:0000313" key="3">
    <source>
        <dbReference type="Proteomes" id="UP000017980"/>
    </source>
</evidence>
<organism evidence="2 3">
    <name type="scientific">Intestinibacter bartlettii CAG:1329</name>
    <dbReference type="NCBI Taxonomy" id="1263063"/>
    <lineage>
        <taxon>Bacteria</taxon>
        <taxon>Bacillati</taxon>
        <taxon>Bacillota</taxon>
        <taxon>Clostridia</taxon>
        <taxon>Peptostreptococcales</taxon>
        <taxon>Peptostreptococcaceae</taxon>
        <taxon>Intestinibacter</taxon>
    </lineage>
</organism>
<dbReference type="RefSeq" id="WP_022071771.1">
    <property type="nucleotide sequence ID" value="NZ_HF999327.1"/>
</dbReference>
<feature type="coiled-coil region" evidence="1">
    <location>
        <begin position="47"/>
        <end position="75"/>
    </location>
</feature>
<evidence type="ECO:0000313" key="2">
    <source>
        <dbReference type="EMBL" id="CDA10481.1"/>
    </source>
</evidence>
<evidence type="ECO:0000256" key="1">
    <source>
        <dbReference type="SAM" id="Coils"/>
    </source>
</evidence>
<accession>R5XNV6</accession>
<proteinExistence type="predicted"/>
<reference evidence="2" key="1">
    <citation type="submission" date="2012-11" db="EMBL/GenBank/DDBJ databases">
        <title>Dependencies among metagenomic species, viruses, plasmids and units of genetic variation.</title>
        <authorList>
            <person name="Nielsen H.B."/>
            <person name="Almeida M."/>
            <person name="Juncker A.S."/>
            <person name="Rasmussen S."/>
            <person name="Li J."/>
            <person name="Sunagawa S."/>
            <person name="Plichta D."/>
            <person name="Gautier L."/>
            <person name="Le Chatelier E."/>
            <person name="Peletier E."/>
            <person name="Bonde I."/>
            <person name="Nielsen T."/>
            <person name="Manichanh C."/>
            <person name="Arumugam M."/>
            <person name="Batto J."/>
            <person name="Santos M.B.Q.D."/>
            <person name="Blom N."/>
            <person name="Borruel N."/>
            <person name="Burgdorf K.S."/>
            <person name="Boumezbeur F."/>
            <person name="Casellas F."/>
            <person name="Dore J."/>
            <person name="Guarner F."/>
            <person name="Hansen T."/>
            <person name="Hildebrand F."/>
            <person name="Kaas R.S."/>
            <person name="Kennedy S."/>
            <person name="Kristiansen K."/>
            <person name="Kultima J.R."/>
            <person name="Leonard P."/>
            <person name="Levenez F."/>
            <person name="Lund O."/>
            <person name="Moumen B."/>
            <person name="Le Paslier D."/>
            <person name="Pons N."/>
            <person name="Pedersen O."/>
            <person name="Prifti E."/>
            <person name="Qin J."/>
            <person name="Raes J."/>
            <person name="Tap J."/>
            <person name="Tims S."/>
            <person name="Ussery D.W."/>
            <person name="Yamada T."/>
            <person name="MetaHit consortium"/>
            <person name="Renault P."/>
            <person name="Sicheritz-Ponten T."/>
            <person name="Bork P."/>
            <person name="Wang J."/>
            <person name="Brunak S."/>
            <person name="Ehrlich S.D."/>
        </authorList>
    </citation>
    <scope>NUCLEOTIDE SEQUENCE [LARGE SCALE GENOMIC DNA]</scope>
</reference>
<gene>
    <name evidence="2" type="ORF">BN488_01520</name>
</gene>